<gene>
    <name evidence="1" type="ORF">B9T62_15520</name>
</gene>
<dbReference type="KEGG" id="pdh:B9T62_15520"/>
<dbReference type="AlphaFoldDB" id="A0A2Z2KIJ1"/>
<protein>
    <submittedName>
        <fullName evidence="1">Uncharacterized protein</fullName>
    </submittedName>
</protein>
<accession>A0A2Z2KIJ1</accession>
<proteinExistence type="predicted"/>
<dbReference type="EMBL" id="CP021780">
    <property type="protein sequence ID" value="ASA22059.1"/>
    <property type="molecule type" value="Genomic_DNA"/>
</dbReference>
<sequence length="134" mass="15587">MNITQMYEMVKGIYAANEDKYVAIGLRFEDKEREIGEVCEYSKHNADRDDERDFPEFGSEDYEDMFELDGTSAWDMSVDSTYRIERWQDPEKDCSLHFEPLYCYVIAGNTTRTHSDADPGEVVIKDAIVIAQIF</sequence>
<evidence type="ECO:0000313" key="1">
    <source>
        <dbReference type="EMBL" id="ASA22059.1"/>
    </source>
</evidence>
<keyword evidence="2" id="KW-1185">Reference proteome</keyword>
<dbReference type="Proteomes" id="UP000249890">
    <property type="component" value="Chromosome"/>
</dbReference>
<evidence type="ECO:0000313" key="2">
    <source>
        <dbReference type="Proteomes" id="UP000249890"/>
    </source>
</evidence>
<dbReference type="OrthoDB" id="2619511at2"/>
<dbReference type="RefSeq" id="WP_087916065.1">
    <property type="nucleotide sequence ID" value="NZ_CP021780.1"/>
</dbReference>
<name>A0A2Z2KIJ1_9BACL</name>
<organism evidence="1 2">
    <name type="scientific">Paenibacillus donghaensis</name>
    <dbReference type="NCBI Taxonomy" id="414771"/>
    <lineage>
        <taxon>Bacteria</taxon>
        <taxon>Bacillati</taxon>
        <taxon>Bacillota</taxon>
        <taxon>Bacilli</taxon>
        <taxon>Bacillales</taxon>
        <taxon>Paenibacillaceae</taxon>
        <taxon>Paenibacillus</taxon>
    </lineage>
</organism>
<reference evidence="1 2" key="1">
    <citation type="submission" date="2017-06" db="EMBL/GenBank/DDBJ databases">
        <title>Complete genome sequence of Paenibacillus donghaensis KCTC 13049T isolated from East Sea sediment, South Korea.</title>
        <authorList>
            <person name="Jung B.K."/>
            <person name="Hong S.-J."/>
            <person name="Shin J.-H."/>
        </authorList>
    </citation>
    <scope>NUCLEOTIDE SEQUENCE [LARGE SCALE GENOMIC DNA]</scope>
    <source>
        <strain evidence="1 2">KCTC 13049</strain>
    </source>
</reference>